<dbReference type="InterPro" id="IPR001466">
    <property type="entry name" value="Beta-lactam-related"/>
</dbReference>
<sequence>MRHLIIILIAFPLFTFAQSFDSSRLVDSIISEIDPKGPGVAIGIVQENKLSFSVAKGMANLDYNLPISNSTNFRLSSSSKQFTAACIILLAEQKRLKLEDELSKFFPEFSENIGNVTVRQLLNHTSGIRDYMSLLMLKGSRQMDFFNSFIGEDRDIMDVVSNQKGLSFDSGVEHSYSNTNYWILGEIVEKITGKSLGDYAKANIFMPLKMTNTSYVEKTGQLVPNRAAGYVSECLDCPREEYRFQPATVGDGGVVSSIDDLVLWENEFHNQNLFSKKFWSMMLTNGMLENGKEISYASGLIKGEQNGQKMISHSGQNPGFSSDLIRFPDHNLSIIILANQNWYDIRLYAMQIANSFFPPKDKPKKSAENQKLKPIKLTSVALDKFVGDYRFIETNEHRTIKRNQNQLFYVRNNGPTSKLVPLGENKLTFEDRPNVILTFDFKNIQKKNIVWNDGPITLHAESYTKTLLDVSELNLFSQKYRNDELDLEFRLKMEDNQLVFPIFNQKLPLEAVKKDEFNAMGMFTLRFERSKTGKIIGFNLDAPRAANIAFTKIE</sequence>
<dbReference type="AlphaFoldDB" id="A0A1H7L6G7"/>
<dbReference type="InterPro" id="IPR012338">
    <property type="entry name" value="Beta-lactam/transpept-like"/>
</dbReference>
<evidence type="ECO:0000259" key="1">
    <source>
        <dbReference type="Pfam" id="PF00144"/>
    </source>
</evidence>
<dbReference type="InterPro" id="IPR050491">
    <property type="entry name" value="AmpC-like"/>
</dbReference>
<reference evidence="2 3" key="1">
    <citation type="submission" date="2016-10" db="EMBL/GenBank/DDBJ databases">
        <authorList>
            <person name="de Groot N.N."/>
        </authorList>
    </citation>
    <scope>NUCLEOTIDE SEQUENCE [LARGE SCALE GENOMIC DNA]</scope>
    <source>
        <strain evidence="2 3">DSM 25232</strain>
    </source>
</reference>
<accession>A0A1H7L6G7</accession>
<dbReference type="EMBL" id="FOAB01000002">
    <property type="protein sequence ID" value="SEK94306.1"/>
    <property type="molecule type" value="Genomic_DNA"/>
</dbReference>
<dbReference type="STRING" id="1038014.SAMN04487910_1534"/>
<dbReference type="PANTHER" id="PTHR46825:SF9">
    <property type="entry name" value="BETA-LACTAMASE-RELATED DOMAIN-CONTAINING PROTEIN"/>
    <property type="match status" value="1"/>
</dbReference>
<protein>
    <submittedName>
        <fullName evidence="2">CubicO group peptidase, beta-lactamase class C family</fullName>
    </submittedName>
</protein>
<dbReference type="Proteomes" id="UP000198521">
    <property type="component" value="Unassembled WGS sequence"/>
</dbReference>
<feature type="domain" description="Beta-lactamase-related" evidence="1">
    <location>
        <begin position="36"/>
        <end position="341"/>
    </location>
</feature>
<dbReference type="Pfam" id="PF00144">
    <property type="entry name" value="Beta-lactamase"/>
    <property type="match status" value="1"/>
</dbReference>
<dbReference type="SUPFAM" id="SSF56601">
    <property type="entry name" value="beta-lactamase/transpeptidase-like"/>
    <property type="match status" value="1"/>
</dbReference>
<evidence type="ECO:0000313" key="3">
    <source>
        <dbReference type="Proteomes" id="UP000198521"/>
    </source>
</evidence>
<name>A0A1H7L6G7_AQUAM</name>
<keyword evidence="3" id="KW-1185">Reference proteome</keyword>
<gene>
    <name evidence="2" type="ORF">SAMN04487910_1534</name>
</gene>
<evidence type="ECO:0000313" key="2">
    <source>
        <dbReference type="EMBL" id="SEK94306.1"/>
    </source>
</evidence>
<dbReference type="RefSeq" id="WP_091407165.1">
    <property type="nucleotide sequence ID" value="NZ_FOAB01000002.1"/>
</dbReference>
<proteinExistence type="predicted"/>
<dbReference type="OrthoDB" id="9793489at2"/>
<organism evidence="2 3">
    <name type="scientific">Aquimarina amphilecti</name>
    <dbReference type="NCBI Taxonomy" id="1038014"/>
    <lineage>
        <taxon>Bacteria</taxon>
        <taxon>Pseudomonadati</taxon>
        <taxon>Bacteroidota</taxon>
        <taxon>Flavobacteriia</taxon>
        <taxon>Flavobacteriales</taxon>
        <taxon>Flavobacteriaceae</taxon>
        <taxon>Aquimarina</taxon>
    </lineage>
</organism>
<dbReference type="Gene3D" id="3.40.710.10">
    <property type="entry name" value="DD-peptidase/beta-lactamase superfamily"/>
    <property type="match status" value="1"/>
</dbReference>
<dbReference type="PANTHER" id="PTHR46825">
    <property type="entry name" value="D-ALANYL-D-ALANINE-CARBOXYPEPTIDASE/ENDOPEPTIDASE AMPH"/>
    <property type="match status" value="1"/>
</dbReference>